<name>A0A438G0Y7_VITVI</name>
<accession>A0A438G0Y7</accession>
<keyword evidence="2" id="KW-0472">Membrane</keyword>
<gene>
    <name evidence="3" type="primary">LUG_9</name>
    <name evidence="3" type="ORF">CK203_007579</name>
</gene>
<organism evidence="3 4">
    <name type="scientific">Vitis vinifera</name>
    <name type="common">Grape</name>
    <dbReference type="NCBI Taxonomy" id="29760"/>
    <lineage>
        <taxon>Eukaryota</taxon>
        <taxon>Viridiplantae</taxon>
        <taxon>Streptophyta</taxon>
        <taxon>Embryophyta</taxon>
        <taxon>Tracheophyta</taxon>
        <taxon>Spermatophyta</taxon>
        <taxon>Magnoliopsida</taxon>
        <taxon>eudicotyledons</taxon>
        <taxon>Gunneridae</taxon>
        <taxon>Pentapetalae</taxon>
        <taxon>rosids</taxon>
        <taxon>Vitales</taxon>
        <taxon>Vitaceae</taxon>
        <taxon>Viteae</taxon>
        <taxon>Vitis</taxon>
    </lineage>
</organism>
<feature type="transmembrane region" description="Helical" evidence="2">
    <location>
        <begin position="21"/>
        <end position="40"/>
    </location>
</feature>
<dbReference type="PANTHER" id="PTHR44376:SF8">
    <property type="entry name" value="TRANSCRIPTIONAL COREPRESSOR LEUNIG-LIKE"/>
    <property type="match status" value="1"/>
</dbReference>
<keyword evidence="2" id="KW-0812">Transmembrane</keyword>
<evidence type="ECO:0000313" key="4">
    <source>
        <dbReference type="Proteomes" id="UP000288805"/>
    </source>
</evidence>
<dbReference type="Pfam" id="PF08513">
    <property type="entry name" value="LisH"/>
    <property type="match status" value="1"/>
</dbReference>
<proteinExistence type="predicted"/>
<feature type="compositionally biased region" description="Polar residues" evidence="1">
    <location>
        <begin position="269"/>
        <end position="278"/>
    </location>
</feature>
<protein>
    <submittedName>
        <fullName evidence="3">Transcriptional corepressor LEUNIG</fullName>
    </submittedName>
</protein>
<reference evidence="3 4" key="1">
    <citation type="journal article" date="2018" name="PLoS Genet.">
        <title>Population sequencing reveals clonal diversity and ancestral inbreeding in the grapevine cultivar Chardonnay.</title>
        <authorList>
            <person name="Roach M.J."/>
            <person name="Johnson D.L."/>
            <person name="Bohlmann J."/>
            <person name="van Vuuren H.J."/>
            <person name="Jones S.J."/>
            <person name="Pretorius I.S."/>
            <person name="Schmidt S.A."/>
            <person name="Borneman A.R."/>
        </authorList>
    </citation>
    <scope>NUCLEOTIDE SEQUENCE [LARGE SCALE GENOMIC DNA]</scope>
    <source>
        <strain evidence="4">cv. Chardonnay</strain>
        <tissue evidence="3">Leaf</tissue>
    </source>
</reference>
<dbReference type="InterPro" id="IPR006594">
    <property type="entry name" value="LisH"/>
</dbReference>
<feature type="compositionally biased region" description="Basic and acidic residues" evidence="1">
    <location>
        <begin position="142"/>
        <end position="151"/>
    </location>
</feature>
<dbReference type="PROSITE" id="PS50896">
    <property type="entry name" value="LISH"/>
    <property type="match status" value="1"/>
</dbReference>
<dbReference type="InterPro" id="IPR044716">
    <property type="entry name" value="LEUNIG-like"/>
</dbReference>
<evidence type="ECO:0000313" key="3">
    <source>
        <dbReference type="EMBL" id="RVW65871.1"/>
    </source>
</evidence>
<dbReference type="PANTHER" id="PTHR44376">
    <property type="entry name" value="TRANSCRIPTIONAL REGULATOR OF FILAMENTOUS GROWTH FLO8"/>
    <property type="match status" value="1"/>
</dbReference>
<feature type="region of interest" description="Disordered" evidence="1">
    <location>
        <begin position="258"/>
        <end position="278"/>
    </location>
</feature>
<dbReference type="AlphaFoldDB" id="A0A438G0Y7"/>
<feature type="region of interest" description="Disordered" evidence="1">
    <location>
        <begin position="116"/>
        <end position="176"/>
    </location>
</feature>
<evidence type="ECO:0000256" key="2">
    <source>
        <dbReference type="SAM" id="Phobius"/>
    </source>
</evidence>
<sequence>MKCMKAETTRLRVHSQFLVHFINRPLLFLARLIGFFLSLYQESIMGDLGVREMFEYYLYDYLVKNNMGETAEIFRREANLNFDPTRPPPVDAPDGFLHEWWVIFYDMFRSRKVVNEEPDEGSSVVTEEMMETGEQSEASSSRQHEMNEKPSGDLAISADAGLTMGGNELPSLPSTKLPAMGSEQILQDLLSSRHQQKLLEFNEVASRMAANLIPPGFGDQVWNPFWMMEQGPGLIPPGFGNQASDPFWLTEHQEELKESGESCAKNPSEESTPMNNSLDDTVKPSVTHAKGNEDVAGAFMQTVTSDTDASKGNFYRFEKGIACKYELCSAPDTCFF</sequence>
<evidence type="ECO:0000256" key="1">
    <source>
        <dbReference type="SAM" id="MobiDB-lite"/>
    </source>
</evidence>
<dbReference type="EMBL" id="QGNW01000684">
    <property type="protein sequence ID" value="RVW65871.1"/>
    <property type="molecule type" value="Genomic_DNA"/>
</dbReference>
<comment type="caution">
    <text evidence="3">The sequence shown here is derived from an EMBL/GenBank/DDBJ whole genome shotgun (WGS) entry which is preliminary data.</text>
</comment>
<keyword evidence="2" id="KW-1133">Transmembrane helix</keyword>
<dbReference type="GO" id="GO:0003714">
    <property type="term" value="F:transcription corepressor activity"/>
    <property type="evidence" value="ECO:0007669"/>
    <property type="project" value="InterPro"/>
</dbReference>
<dbReference type="Proteomes" id="UP000288805">
    <property type="component" value="Unassembled WGS sequence"/>
</dbReference>